<evidence type="ECO:0000313" key="4">
    <source>
        <dbReference type="Proteomes" id="UP001190700"/>
    </source>
</evidence>
<keyword evidence="2" id="KW-0808">Transferase</keyword>
<dbReference type="PANTHER" id="PTHR13069:SF21">
    <property type="entry name" value="ALKYLATED DNA REPAIR PROTEIN ALKB HOMOLOG 8"/>
    <property type="match status" value="1"/>
</dbReference>
<dbReference type="GO" id="GO:0106335">
    <property type="term" value="F:tRNA (5-carboxymethyluridine(34)-5-O)-methyltransferase activity"/>
    <property type="evidence" value="ECO:0007669"/>
    <property type="project" value="TreeGrafter"/>
</dbReference>
<evidence type="ECO:0000313" key="3">
    <source>
        <dbReference type="EMBL" id="KAK3243635.1"/>
    </source>
</evidence>
<dbReference type="InterPro" id="IPR029063">
    <property type="entry name" value="SAM-dependent_MTases_sf"/>
</dbReference>
<dbReference type="GO" id="GO:0005737">
    <property type="term" value="C:cytoplasm"/>
    <property type="evidence" value="ECO:0007669"/>
    <property type="project" value="TreeGrafter"/>
</dbReference>
<dbReference type="Proteomes" id="UP001190700">
    <property type="component" value="Unassembled WGS sequence"/>
</dbReference>
<dbReference type="InterPro" id="IPR051422">
    <property type="entry name" value="AlkB_tRNA_MeTrf/Diox"/>
</dbReference>
<evidence type="ECO:0000256" key="2">
    <source>
        <dbReference type="ARBA" id="ARBA00022679"/>
    </source>
</evidence>
<comment type="caution">
    <text evidence="3">The sequence shown here is derived from an EMBL/GenBank/DDBJ whole genome shotgun (WGS) entry which is preliminary data.</text>
</comment>
<dbReference type="EMBL" id="LGRX02032744">
    <property type="protein sequence ID" value="KAK3243635.1"/>
    <property type="molecule type" value="Genomic_DNA"/>
</dbReference>
<gene>
    <name evidence="3" type="ORF">CYMTET_46726</name>
</gene>
<keyword evidence="4" id="KW-1185">Reference proteome</keyword>
<dbReference type="AlphaFoldDB" id="A0AAE0BXI5"/>
<organism evidence="3 4">
    <name type="scientific">Cymbomonas tetramitiformis</name>
    <dbReference type="NCBI Taxonomy" id="36881"/>
    <lineage>
        <taxon>Eukaryota</taxon>
        <taxon>Viridiplantae</taxon>
        <taxon>Chlorophyta</taxon>
        <taxon>Pyramimonadophyceae</taxon>
        <taxon>Pyramimonadales</taxon>
        <taxon>Pyramimonadaceae</taxon>
        <taxon>Cymbomonas</taxon>
    </lineage>
</organism>
<accession>A0AAE0BXI5</accession>
<evidence type="ECO:0000256" key="1">
    <source>
        <dbReference type="ARBA" id="ARBA00022603"/>
    </source>
</evidence>
<dbReference type="GO" id="GO:0000049">
    <property type="term" value="F:tRNA binding"/>
    <property type="evidence" value="ECO:0007669"/>
    <property type="project" value="TreeGrafter"/>
</dbReference>
<protein>
    <submittedName>
        <fullName evidence="3">Uncharacterized protein</fullName>
    </submittedName>
</protein>
<proteinExistence type="predicted"/>
<dbReference type="GO" id="GO:0005634">
    <property type="term" value="C:nucleus"/>
    <property type="evidence" value="ECO:0007669"/>
    <property type="project" value="TreeGrafter"/>
</dbReference>
<name>A0AAE0BXI5_9CHLO</name>
<sequence length="145" mass="16280">MLRIVRDGGTVLITVWAVEQENPRKTLDRWVPLGSGASPAGAEDEKDARWLGGDYFVPWQIPFHRAEAAALALRTTDRDDTGQAGKNAPIYVDNKKAVVVCQRYYHLFGKGEMEELLAEVIGAKIVRVYFERSNWCAVLCKVQTQ</sequence>
<keyword evidence="1" id="KW-0489">Methyltransferase</keyword>
<dbReference type="Gene3D" id="3.40.50.150">
    <property type="entry name" value="Vaccinia Virus protein VP39"/>
    <property type="match status" value="1"/>
</dbReference>
<dbReference type="PANTHER" id="PTHR13069">
    <property type="entry name" value="ALKYLATED DNA REPAIR PROTEIN ALKB HOMOLOG 8"/>
    <property type="match status" value="1"/>
</dbReference>
<reference evidence="3 4" key="1">
    <citation type="journal article" date="2015" name="Genome Biol. Evol.">
        <title>Comparative Genomics of a Bacterivorous Green Alga Reveals Evolutionary Causalities and Consequences of Phago-Mixotrophic Mode of Nutrition.</title>
        <authorList>
            <person name="Burns J.A."/>
            <person name="Paasch A."/>
            <person name="Narechania A."/>
            <person name="Kim E."/>
        </authorList>
    </citation>
    <scope>NUCLEOTIDE SEQUENCE [LARGE SCALE GENOMIC DNA]</scope>
    <source>
        <strain evidence="3 4">PLY_AMNH</strain>
    </source>
</reference>
<dbReference type="GO" id="GO:0030488">
    <property type="term" value="P:tRNA methylation"/>
    <property type="evidence" value="ECO:0007669"/>
    <property type="project" value="TreeGrafter"/>
</dbReference>
<dbReference type="GO" id="GO:0002098">
    <property type="term" value="P:tRNA wobble uridine modification"/>
    <property type="evidence" value="ECO:0007669"/>
    <property type="project" value="TreeGrafter"/>
</dbReference>